<dbReference type="Proteomes" id="UP000011135">
    <property type="component" value="Unassembled WGS sequence"/>
</dbReference>
<organism evidence="3 4">
    <name type="scientific">Fulvivirga imtechensis AK7</name>
    <dbReference type="NCBI Taxonomy" id="1237149"/>
    <lineage>
        <taxon>Bacteria</taxon>
        <taxon>Pseudomonadati</taxon>
        <taxon>Bacteroidota</taxon>
        <taxon>Cytophagia</taxon>
        <taxon>Cytophagales</taxon>
        <taxon>Fulvivirgaceae</taxon>
        <taxon>Fulvivirga</taxon>
    </lineage>
</organism>
<feature type="transmembrane region" description="Helical" evidence="1">
    <location>
        <begin position="47"/>
        <end position="67"/>
    </location>
</feature>
<proteinExistence type="predicted"/>
<feature type="chain" id="PRO_5003993302" description="CcmD family protein" evidence="2">
    <location>
        <begin position="20"/>
        <end position="82"/>
    </location>
</feature>
<keyword evidence="2" id="KW-0732">Signal</keyword>
<keyword evidence="4" id="KW-1185">Reference proteome</keyword>
<evidence type="ECO:0008006" key="5">
    <source>
        <dbReference type="Google" id="ProtNLM"/>
    </source>
</evidence>
<feature type="signal peptide" evidence="2">
    <location>
        <begin position="1"/>
        <end position="19"/>
    </location>
</feature>
<protein>
    <recommendedName>
        <fullName evidence="5">CcmD family protein</fullName>
    </recommendedName>
</protein>
<evidence type="ECO:0000256" key="1">
    <source>
        <dbReference type="SAM" id="Phobius"/>
    </source>
</evidence>
<gene>
    <name evidence="3" type="ORF">C900_02792</name>
</gene>
<dbReference type="STRING" id="1237149.C900_02792"/>
<evidence type="ECO:0000313" key="3">
    <source>
        <dbReference type="EMBL" id="ELR71451.1"/>
    </source>
</evidence>
<name>L8JR48_9BACT</name>
<sequence length="82" mass="9332">MKRLTIISAFILSSLFVQAQDKIKIEESDYGNEQVEMADEFRKEGKIYVLTGVICLILGGIIAYLLVIDKKVSRLEKEIKKP</sequence>
<reference evidence="3 4" key="1">
    <citation type="submission" date="2012-12" db="EMBL/GenBank/DDBJ databases">
        <title>Genome assembly of Fulvivirga imtechensis AK7.</title>
        <authorList>
            <person name="Nupur N."/>
            <person name="Khatri I."/>
            <person name="Kumar R."/>
            <person name="Subramanian S."/>
            <person name="Pinnaka A."/>
        </authorList>
    </citation>
    <scope>NUCLEOTIDE SEQUENCE [LARGE SCALE GENOMIC DNA]</scope>
    <source>
        <strain evidence="3 4">AK7</strain>
    </source>
</reference>
<dbReference type="AlphaFoldDB" id="L8JR48"/>
<comment type="caution">
    <text evidence="3">The sequence shown here is derived from an EMBL/GenBank/DDBJ whole genome shotgun (WGS) entry which is preliminary data.</text>
</comment>
<dbReference type="EMBL" id="AMZN01000040">
    <property type="protein sequence ID" value="ELR71451.1"/>
    <property type="molecule type" value="Genomic_DNA"/>
</dbReference>
<keyword evidence="1" id="KW-0812">Transmembrane</keyword>
<evidence type="ECO:0000256" key="2">
    <source>
        <dbReference type="SAM" id="SignalP"/>
    </source>
</evidence>
<evidence type="ECO:0000313" key="4">
    <source>
        <dbReference type="Proteomes" id="UP000011135"/>
    </source>
</evidence>
<accession>L8JR48</accession>
<dbReference type="RefSeq" id="WP_009580095.1">
    <property type="nucleotide sequence ID" value="NZ_AMZN01000040.1"/>
</dbReference>
<keyword evidence="1" id="KW-1133">Transmembrane helix</keyword>
<dbReference type="Pfam" id="PF20077">
    <property type="entry name" value="CcmD_alt"/>
    <property type="match status" value="1"/>
</dbReference>
<keyword evidence="1" id="KW-0472">Membrane</keyword>